<feature type="binding site" evidence="12 15">
    <location>
        <position position="285"/>
    </location>
    <ligand>
        <name>Mg(2+)</name>
        <dbReference type="ChEBI" id="CHEBI:18420"/>
    </ligand>
</feature>
<keyword evidence="9 12" id="KW-0324">Glycolysis</keyword>
<dbReference type="SFLD" id="SFLDF00002">
    <property type="entry name" value="enolase"/>
    <property type="match status" value="1"/>
</dbReference>
<comment type="pathway">
    <text evidence="1 12">Carbohydrate degradation; glycolysis; pyruvate from D-glyceraldehyde 3-phosphate: step 4/5.</text>
</comment>
<dbReference type="EMBL" id="PNXQ01000009">
    <property type="protein sequence ID" value="TKH45046.1"/>
    <property type="molecule type" value="Genomic_DNA"/>
</dbReference>
<feature type="binding site" evidence="14">
    <location>
        <begin position="364"/>
        <end position="367"/>
    </location>
    <ligand>
        <name>substrate</name>
    </ligand>
</feature>
<evidence type="ECO:0000256" key="9">
    <source>
        <dbReference type="ARBA" id="ARBA00023152"/>
    </source>
</evidence>
<dbReference type="Proteomes" id="UP000308114">
    <property type="component" value="Unassembled WGS sequence"/>
</dbReference>
<dbReference type="NCBIfam" id="TIGR01060">
    <property type="entry name" value="eno"/>
    <property type="match status" value="1"/>
</dbReference>
<dbReference type="PROSITE" id="PS00164">
    <property type="entry name" value="ENOLASE"/>
    <property type="match status" value="1"/>
</dbReference>
<dbReference type="InterPro" id="IPR020810">
    <property type="entry name" value="Enolase_C"/>
</dbReference>
<evidence type="ECO:0000259" key="16">
    <source>
        <dbReference type="SMART" id="SM01192"/>
    </source>
</evidence>
<feature type="binding site" evidence="12">
    <location>
        <position position="367"/>
    </location>
    <ligand>
        <name>(2R)-2-phosphoglycerate</name>
        <dbReference type="ChEBI" id="CHEBI:58289"/>
    </ligand>
</feature>
<reference evidence="18 20" key="1">
    <citation type="submission" date="2014-11" db="EMBL/GenBank/DDBJ databases">
        <title>Draft Genome Sequences of Paenibacillus polymyxa NRRL B-30509 and Paenibacillus terrae NRRL B-30644, Strains from a Poultry Environment that Produce Tridecaptin A and Paenicidins.</title>
        <authorList>
            <person name="van Belkum M.J."/>
            <person name="Lohans C.T."/>
            <person name="Vederas J.C."/>
        </authorList>
    </citation>
    <scope>NUCLEOTIDE SEQUENCE [LARGE SCALE GENOMIC DNA]</scope>
    <source>
        <strain evidence="18 20">NRRL B-30644</strain>
    </source>
</reference>
<feature type="binding site" evidence="12">
    <location>
        <position position="366"/>
    </location>
    <ligand>
        <name>(2R)-2-phosphoglycerate</name>
        <dbReference type="ChEBI" id="CHEBI:58289"/>
    </ligand>
</feature>
<dbReference type="PIRSF" id="PIRSF001400">
    <property type="entry name" value="Enolase"/>
    <property type="match status" value="1"/>
</dbReference>
<dbReference type="CDD" id="cd03313">
    <property type="entry name" value="enolase"/>
    <property type="match status" value="1"/>
</dbReference>
<comment type="cofactor">
    <cofactor evidence="15">
        <name>Mg(2+)</name>
        <dbReference type="ChEBI" id="CHEBI:18420"/>
    </cofactor>
    <text evidence="15">Mg(2+) is required for catalysis and for stabilizing the dimer.</text>
</comment>
<keyword evidence="20" id="KW-1185">Reference proteome</keyword>
<dbReference type="InterPro" id="IPR020809">
    <property type="entry name" value="Enolase_CS"/>
</dbReference>
<dbReference type="Gene3D" id="3.20.20.120">
    <property type="entry name" value="Enolase-like C-terminal domain"/>
    <property type="match status" value="1"/>
</dbReference>
<sequence>MTIISDVYAREVLDSRGNPTVEVEVYLESGAIGSAIVPSGASTGAHEAVELRDNDKSRYLGKGVLQAVKNVNEIIAPEVIGLDAVNQVEIDTLMIKLDGTHNKGKLGANAILAVSMAVARAAAEALGLPLYTYLGGFNAKQLPVPMMNIVNGGAHADNNVDVQEFMVLPVGAPTFKEALRIGAEIFHNLKSVLNSKGLNTAVGDEGGFAPNFKSNEEALSTIIEAIEKAGYKPGVDVFLGMDVASTEFYKDGKYTLEGEGKSFTSAEFVDLLASWVDKYPIITIEDGCSEDDWEGWKLLTEKLGNKIQLVGDDLFVTNTERLGKGIEENIGNSILIKVNQIGTLTETFDAIELAKRAGYTAVISHRSGESEDSTIADIAVATNAGQIKTGAPSRTDRIAKYNQLLRIEDQLGELAQYHGLKSFYNLKK</sequence>
<dbReference type="GO" id="GO:0000015">
    <property type="term" value="C:phosphopyruvate hydratase complex"/>
    <property type="evidence" value="ECO:0007669"/>
    <property type="project" value="InterPro"/>
</dbReference>
<evidence type="ECO:0000256" key="3">
    <source>
        <dbReference type="ARBA" id="ARBA00012058"/>
    </source>
</evidence>
<keyword evidence="6 12" id="KW-0964">Secreted</keyword>
<protein>
    <recommendedName>
        <fullName evidence="4 12">Enolase</fullName>
        <ecNumber evidence="3 12">4.2.1.11</ecNumber>
    </recommendedName>
    <alternativeName>
        <fullName evidence="12">2-phospho-D-glycerate hydro-lyase</fullName>
    </alternativeName>
    <alternativeName>
        <fullName evidence="12">2-phosphoglycerate dehydratase</fullName>
    </alternativeName>
</protein>
<comment type="similarity">
    <text evidence="2 12">Belongs to the enolase family.</text>
</comment>
<feature type="binding site" evidence="14">
    <location>
        <position position="164"/>
    </location>
    <ligand>
        <name>substrate</name>
    </ligand>
</feature>
<dbReference type="GO" id="GO:0009986">
    <property type="term" value="C:cell surface"/>
    <property type="evidence" value="ECO:0007669"/>
    <property type="project" value="UniProtKB-SubCell"/>
</dbReference>
<comment type="caution">
    <text evidence="18">The sequence shown here is derived from an EMBL/GenBank/DDBJ whole genome shotgun (WGS) entry which is preliminary data.</text>
</comment>
<feature type="binding site" evidence="12 15">
    <location>
        <position position="312"/>
    </location>
    <ligand>
        <name>Mg(2+)</name>
        <dbReference type="ChEBI" id="CHEBI:18420"/>
    </ligand>
</feature>
<feature type="binding site" evidence="12">
    <location>
        <position position="337"/>
    </location>
    <ligand>
        <name>(2R)-2-phosphoglycerate</name>
        <dbReference type="ChEBI" id="CHEBI:58289"/>
    </ligand>
</feature>
<dbReference type="UniPathway" id="UPA00109">
    <property type="reaction ID" value="UER00187"/>
</dbReference>
<keyword evidence="7 12" id="KW-0479">Metal-binding</keyword>
<evidence type="ECO:0000256" key="6">
    <source>
        <dbReference type="ARBA" id="ARBA00022525"/>
    </source>
</evidence>
<dbReference type="EMBL" id="JTHP01000005">
    <property type="protein sequence ID" value="KJD46816.1"/>
    <property type="molecule type" value="Genomic_DNA"/>
</dbReference>
<dbReference type="PATRIC" id="fig|159743.3.peg.1021"/>
<feature type="active site" description="Proton acceptor" evidence="12 13">
    <location>
        <position position="337"/>
    </location>
</feature>
<dbReference type="RefSeq" id="WP_044645031.1">
    <property type="nucleotide sequence ID" value="NZ_JTHP01000005.1"/>
</dbReference>
<comment type="subcellular location">
    <subcellularLocation>
        <location evidence="12">Cytoplasm</location>
    </subcellularLocation>
    <subcellularLocation>
        <location evidence="12">Secreted</location>
    </subcellularLocation>
    <subcellularLocation>
        <location evidence="12">Cell surface</location>
    </subcellularLocation>
    <text evidence="12">Fractions of enolase are present in both the cytoplasm and on the cell surface.</text>
</comment>
<proteinExistence type="inferred from homology"/>
<dbReference type="FunFam" id="3.30.390.10:FF:000001">
    <property type="entry name" value="Enolase"/>
    <property type="match status" value="1"/>
</dbReference>
<dbReference type="PRINTS" id="PR00148">
    <property type="entry name" value="ENOLASE"/>
</dbReference>
<dbReference type="GO" id="GO:0004634">
    <property type="term" value="F:phosphopyruvate hydratase activity"/>
    <property type="evidence" value="ECO:0007669"/>
    <property type="project" value="UniProtKB-UniRule"/>
</dbReference>
<dbReference type="SMART" id="SM01193">
    <property type="entry name" value="Enolase_N"/>
    <property type="match status" value="1"/>
</dbReference>
<evidence type="ECO:0000256" key="15">
    <source>
        <dbReference type="PIRSR" id="PIRSR001400-3"/>
    </source>
</evidence>
<feature type="domain" description="Enolase N-terminal" evidence="17">
    <location>
        <begin position="4"/>
        <end position="134"/>
    </location>
</feature>
<evidence type="ECO:0000256" key="7">
    <source>
        <dbReference type="ARBA" id="ARBA00022723"/>
    </source>
</evidence>
<dbReference type="GO" id="GO:0000287">
    <property type="term" value="F:magnesium ion binding"/>
    <property type="evidence" value="ECO:0007669"/>
    <property type="project" value="UniProtKB-UniRule"/>
</dbReference>
<evidence type="ECO:0000256" key="4">
    <source>
        <dbReference type="ARBA" id="ARBA00017068"/>
    </source>
</evidence>
<dbReference type="Pfam" id="PF00113">
    <property type="entry name" value="Enolase_C"/>
    <property type="match status" value="1"/>
</dbReference>
<evidence type="ECO:0000256" key="2">
    <source>
        <dbReference type="ARBA" id="ARBA00009604"/>
    </source>
</evidence>
<dbReference type="InterPro" id="IPR020811">
    <property type="entry name" value="Enolase_N"/>
</dbReference>
<evidence type="ECO:0000259" key="17">
    <source>
        <dbReference type="SMART" id="SM01193"/>
    </source>
</evidence>
<dbReference type="Gene3D" id="3.30.390.10">
    <property type="entry name" value="Enolase-like, N-terminal domain"/>
    <property type="match status" value="1"/>
</dbReference>
<comment type="function">
    <text evidence="12">Catalyzes the reversible conversion of 2-phosphoglycerate (2-PG) into phosphoenolpyruvate (PEP). It is essential for the degradation of carbohydrates via glycolysis.</text>
</comment>
<reference evidence="19 21" key="2">
    <citation type="submission" date="2018-01" db="EMBL/GenBank/DDBJ databases">
        <title>Bacillales members from the olive rhizosphere are effective biological control agents against Verticillium dahliae.</title>
        <authorList>
            <person name="Gomez-Lama C."/>
            <person name="Legarda G."/>
            <person name="Ruano-Rosa D."/>
            <person name="Pizarro-Tobias P."/>
            <person name="Valverde-Corredor A."/>
            <person name="Niqui J.L."/>
            <person name="Trivino J.C."/>
            <person name="Roca A."/>
            <person name="Mercado-Blanco J."/>
        </authorList>
    </citation>
    <scope>NUCLEOTIDE SEQUENCE [LARGE SCALE GENOMIC DNA]</scope>
    <source>
        <strain evidence="19 21">PIC167</strain>
    </source>
</reference>
<evidence type="ECO:0000313" key="21">
    <source>
        <dbReference type="Proteomes" id="UP000308114"/>
    </source>
</evidence>
<accession>A0A0D7X603</accession>
<dbReference type="InterPro" id="IPR036849">
    <property type="entry name" value="Enolase-like_C_sf"/>
</dbReference>
<evidence type="ECO:0000256" key="11">
    <source>
        <dbReference type="ARBA" id="ARBA00048951"/>
    </source>
</evidence>
<feature type="binding site" evidence="14">
    <location>
        <position position="388"/>
    </location>
    <ligand>
        <name>substrate</name>
    </ligand>
</feature>
<evidence type="ECO:0000256" key="5">
    <source>
        <dbReference type="ARBA" id="ARBA00022490"/>
    </source>
</evidence>
<dbReference type="Proteomes" id="UP000032534">
    <property type="component" value="Unassembled WGS sequence"/>
</dbReference>
<evidence type="ECO:0000313" key="18">
    <source>
        <dbReference type="EMBL" id="KJD46816.1"/>
    </source>
</evidence>
<feature type="binding site" evidence="12">
    <location>
        <position position="163"/>
    </location>
    <ligand>
        <name>(2R)-2-phosphoglycerate</name>
        <dbReference type="ChEBI" id="CHEBI:58289"/>
    </ligand>
</feature>
<dbReference type="InterPro" id="IPR029017">
    <property type="entry name" value="Enolase-like_N"/>
</dbReference>
<dbReference type="PANTHER" id="PTHR11902">
    <property type="entry name" value="ENOLASE"/>
    <property type="match status" value="1"/>
</dbReference>
<keyword evidence="8 12" id="KW-0460">Magnesium</keyword>
<dbReference type="AlphaFoldDB" id="A0A0D7X603"/>
<feature type="binding site" evidence="14">
    <location>
        <position position="155"/>
    </location>
    <ligand>
        <name>substrate</name>
    </ligand>
</feature>
<dbReference type="Pfam" id="PF03952">
    <property type="entry name" value="Enolase_N"/>
    <property type="match status" value="1"/>
</dbReference>
<evidence type="ECO:0000256" key="13">
    <source>
        <dbReference type="PIRSR" id="PIRSR001400-1"/>
    </source>
</evidence>
<organism evidence="18 20">
    <name type="scientific">Paenibacillus terrae</name>
    <dbReference type="NCBI Taxonomy" id="159743"/>
    <lineage>
        <taxon>Bacteria</taxon>
        <taxon>Bacillati</taxon>
        <taxon>Bacillota</taxon>
        <taxon>Bacilli</taxon>
        <taxon>Bacillales</taxon>
        <taxon>Paenibacillaceae</taxon>
        <taxon>Paenibacillus</taxon>
    </lineage>
</organism>
<keyword evidence="19" id="KW-0670">Pyruvate</keyword>
<feature type="binding site" evidence="14">
    <location>
        <position position="312"/>
    </location>
    <ligand>
        <name>substrate</name>
    </ligand>
</feature>
<dbReference type="OrthoDB" id="9804716at2"/>
<keyword evidence="10 12" id="KW-0456">Lyase</keyword>
<dbReference type="GO" id="GO:0006096">
    <property type="term" value="P:glycolytic process"/>
    <property type="evidence" value="ECO:0007669"/>
    <property type="project" value="UniProtKB-UniRule"/>
</dbReference>
<dbReference type="HAMAP" id="MF_00318">
    <property type="entry name" value="Enolase"/>
    <property type="match status" value="1"/>
</dbReference>
<dbReference type="PANTHER" id="PTHR11902:SF1">
    <property type="entry name" value="ENOLASE"/>
    <property type="match status" value="1"/>
</dbReference>
<dbReference type="SUPFAM" id="SSF51604">
    <property type="entry name" value="Enolase C-terminal domain-like"/>
    <property type="match status" value="1"/>
</dbReference>
<evidence type="ECO:0000256" key="12">
    <source>
        <dbReference type="HAMAP-Rule" id="MF_00318"/>
    </source>
</evidence>
<dbReference type="GO" id="GO:0005576">
    <property type="term" value="C:extracellular region"/>
    <property type="evidence" value="ECO:0007669"/>
    <property type="project" value="UniProtKB-SubCell"/>
</dbReference>
<dbReference type="SMART" id="SM01192">
    <property type="entry name" value="Enolase_C"/>
    <property type="match status" value="1"/>
</dbReference>
<comment type="cofactor">
    <cofactor evidence="12">
        <name>Mg(2+)</name>
        <dbReference type="ChEBI" id="CHEBI:18420"/>
    </cofactor>
    <text evidence="12">Binds a second Mg(2+) ion via substrate during catalysis.</text>
</comment>
<comment type="catalytic activity">
    <reaction evidence="11">
        <text>(2R)-2-phosphoglycerate = phosphoenolpyruvate + H2O</text>
        <dbReference type="Rhea" id="RHEA:10164"/>
        <dbReference type="ChEBI" id="CHEBI:15377"/>
        <dbReference type="ChEBI" id="CHEBI:58289"/>
        <dbReference type="ChEBI" id="CHEBI:58702"/>
        <dbReference type="EC" id="4.2.1.11"/>
    </reaction>
    <physiologicalReaction direction="left-to-right" evidence="11">
        <dbReference type="Rhea" id="RHEA:10165"/>
    </physiologicalReaction>
</comment>
<dbReference type="SUPFAM" id="SSF54826">
    <property type="entry name" value="Enolase N-terminal domain-like"/>
    <property type="match status" value="1"/>
</dbReference>
<feature type="active site" description="Proton donor" evidence="12 13">
    <location>
        <position position="205"/>
    </location>
</feature>
<evidence type="ECO:0000313" key="19">
    <source>
        <dbReference type="EMBL" id="TKH45046.1"/>
    </source>
</evidence>
<dbReference type="SFLD" id="SFLDG00178">
    <property type="entry name" value="enolase"/>
    <property type="match status" value="1"/>
</dbReference>
<dbReference type="EC" id="4.2.1.11" evidence="3 12"/>
<feature type="binding site" evidence="12">
    <location>
        <position position="388"/>
    </location>
    <ligand>
        <name>(2R)-2-phosphoglycerate</name>
        <dbReference type="ChEBI" id="CHEBI:58289"/>
    </ligand>
</feature>
<dbReference type="FunFam" id="3.20.20.120:FF:000001">
    <property type="entry name" value="Enolase"/>
    <property type="match status" value="1"/>
</dbReference>
<feature type="binding site" evidence="12 15">
    <location>
        <position position="242"/>
    </location>
    <ligand>
        <name>Mg(2+)</name>
        <dbReference type="ChEBI" id="CHEBI:18420"/>
    </ligand>
</feature>
<name>A0A0D7X603_9BACL</name>
<feature type="binding site" evidence="14">
    <location>
        <position position="285"/>
    </location>
    <ligand>
        <name>substrate</name>
    </ligand>
</feature>
<dbReference type="SFLD" id="SFLDS00001">
    <property type="entry name" value="Enolase"/>
    <property type="match status" value="1"/>
</dbReference>
<evidence type="ECO:0000256" key="10">
    <source>
        <dbReference type="ARBA" id="ARBA00023239"/>
    </source>
</evidence>
<dbReference type="InterPro" id="IPR000941">
    <property type="entry name" value="Enolase"/>
</dbReference>
<evidence type="ECO:0000313" key="20">
    <source>
        <dbReference type="Proteomes" id="UP000032534"/>
    </source>
</evidence>
<keyword evidence="5 12" id="KW-0963">Cytoplasm</keyword>
<feature type="domain" description="Enolase C-terminal TIM barrel" evidence="16">
    <location>
        <begin position="139"/>
        <end position="425"/>
    </location>
</feature>
<evidence type="ECO:0000256" key="14">
    <source>
        <dbReference type="PIRSR" id="PIRSR001400-2"/>
    </source>
</evidence>
<evidence type="ECO:0000256" key="8">
    <source>
        <dbReference type="ARBA" id="ARBA00022842"/>
    </source>
</evidence>
<evidence type="ECO:0000256" key="1">
    <source>
        <dbReference type="ARBA" id="ARBA00005031"/>
    </source>
</evidence>
<gene>
    <name evidence="12 18" type="primary">eno</name>
    <name evidence="19" type="ORF">C1I60_07780</name>
    <name evidence="18" type="ORF">QD47_04750</name>
</gene>